<reference evidence="4" key="1">
    <citation type="submission" date="2017-09" db="EMBL/GenBank/DDBJ databases">
        <title>Contemporary evolution of a Lepidopteran species, Heliothis virescens, in response to modern agricultural practices.</title>
        <authorList>
            <person name="Fritz M.L."/>
            <person name="Deyonke A.M."/>
            <person name="Papanicolaou A."/>
            <person name="Micinski S."/>
            <person name="Westbrook J."/>
            <person name="Gould F."/>
        </authorList>
    </citation>
    <scope>NUCLEOTIDE SEQUENCE [LARGE SCALE GENOMIC DNA]</scope>
    <source>
        <strain evidence="4">HvINT-</strain>
        <tissue evidence="4">Whole body</tissue>
    </source>
</reference>
<feature type="transmembrane region" description="Helical" evidence="2">
    <location>
        <begin position="461"/>
        <end position="480"/>
    </location>
</feature>
<name>A0A2A4JD25_HELVI</name>
<keyword evidence="3" id="KW-0732">Signal</keyword>
<feature type="compositionally biased region" description="Basic residues" evidence="1">
    <location>
        <begin position="391"/>
        <end position="402"/>
    </location>
</feature>
<feature type="region of interest" description="Disordered" evidence="1">
    <location>
        <begin position="194"/>
        <end position="292"/>
    </location>
</feature>
<evidence type="ECO:0000256" key="3">
    <source>
        <dbReference type="SAM" id="SignalP"/>
    </source>
</evidence>
<protein>
    <submittedName>
        <fullName evidence="4">Uncharacterized protein</fullName>
    </submittedName>
</protein>
<evidence type="ECO:0000256" key="2">
    <source>
        <dbReference type="SAM" id="Phobius"/>
    </source>
</evidence>
<feature type="compositionally biased region" description="Acidic residues" evidence="1">
    <location>
        <begin position="249"/>
        <end position="260"/>
    </location>
</feature>
<feature type="compositionally biased region" description="Acidic residues" evidence="1">
    <location>
        <begin position="194"/>
        <end position="206"/>
    </location>
</feature>
<feature type="region of interest" description="Disordered" evidence="1">
    <location>
        <begin position="338"/>
        <end position="402"/>
    </location>
</feature>
<dbReference type="AlphaFoldDB" id="A0A2A4JD25"/>
<accession>A0A2A4JD25</accession>
<feature type="compositionally biased region" description="Polar residues" evidence="1">
    <location>
        <begin position="261"/>
        <end position="271"/>
    </location>
</feature>
<dbReference type="EMBL" id="NWSH01001823">
    <property type="protein sequence ID" value="PCG69997.1"/>
    <property type="molecule type" value="Genomic_DNA"/>
</dbReference>
<keyword evidence="2" id="KW-1133">Transmembrane helix</keyword>
<feature type="compositionally biased region" description="Basic residues" evidence="1">
    <location>
        <begin position="223"/>
        <end position="244"/>
    </location>
</feature>
<proteinExistence type="predicted"/>
<feature type="compositionally biased region" description="Polar residues" evidence="1">
    <location>
        <begin position="281"/>
        <end position="291"/>
    </location>
</feature>
<comment type="caution">
    <text evidence="4">The sequence shown here is derived from an EMBL/GenBank/DDBJ whole genome shotgun (WGS) entry which is preliminary data.</text>
</comment>
<organism evidence="4">
    <name type="scientific">Heliothis virescens</name>
    <name type="common">Tobacco budworm moth</name>
    <dbReference type="NCBI Taxonomy" id="7102"/>
    <lineage>
        <taxon>Eukaryota</taxon>
        <taxon>Metazoa</taxon>
        <taxon>Ecdysozoa</taxon>
        <taxon>Arthropoda</taxon>
        <taxon>Hexapoda</taxon>
        <taxon>Insecta</taxon>
        <taxon>Pterygota</taxon>
        <taxon>Neoptera</taxon>
        <taxon>Endopterygota</taxon>
        <taxon>Lepidoptera</taxon>
        <taxon>Glossata</taxon>
        <taxon>Ditrysia</taxon>
        <taxon>Noctuoidea</taxon>
        <taxon>Noctuidae</taxon>
        <taxon>Heliothinae</taxon>
        <taxon>Heliothis</taxon>
    </lineage>
</organism>
<keyword evidence="2" id="KW-0812">Transmembrane</keyword>
<feature type="signal peptide" evidence="3">
    <location>
        <begin position="1"/>
        <end position="22"/>
    </location>
</feature>
<evidence type="ECO:0000256" key="1">
    <source>
        <dbReference type="SAM" id="MobiDB-lite"/>
    </source>
</evidence>
<gene>
    <name evidence="4" type="ORF">B5V51_3465</name>
</gene>
<evidence type="ECO:0000313" key="4">
    <source>
        <dbReference type="EMBL" id="PCG69997.1"/>
    </source>
</evidence>
<keyword evidence="2" id="KW-0472">Membrane</keyword>
<sequence>MNLRHFSILITVIVVLPEQALLRFSFIVPKFTIPKVPEFQLPKMPEFQLPKMPEFQLPKMPEIHLPSMHEFKFPKIHEFSNPKSGEFSNGAGANWHPEYPKLTVKQYNIMKTLMKEEKLNKLLDTVYKGDKPIHPEENNFVTSKKEPILPKYEGKPMSKPKQEYSRVKEFKVKDIEEQLTDLAENVLDIIDALSDSDSDGEEDTEGSTDKPGSQDWDLPSVKFGRKNKKRGHKRKSNRLGKKVKKVSEALEDLFKDDDPDQQNNSTLSIEGNNLFDGDSLGNGTEVSTNEPISKDDEEFVITFNKKHKNGVNKSGHKRKNKHLGKKIKKLSKAIKDMLEDNDSKEQNNSTMHVEDDLSDSGSGEVDETEVSTNETESADAGGPVITISEKHNRRGRKKNKHLNKKIKKVTEAIENILENIDSGERKSTISYTDGDVFNGKNNVSYADAETYASSACNSICISFHLFILFLFLFYIAWETYRYLRNKKKITNINHA</sequence>
<feature type="chain" id="PRO_5013195560" evidence="3">
    <location>
        <begin position="23"/>
        <end position="495"/>
    </location>
</feature>